<dbReference type="Gene3D" id="1.20.5.170">
    <property type="match status" value="1"/>
</dbReference>
<protein>
    <submittedName>
        <fullName evidence="1">DNA-binding regulatory protein</fullName>
    </submittedName>
</protein>
<organism evidence="1">
    <name type="scientific">Siphoviridae sp. cteRK31</name>
    <dbReference type="NCBI Taxonomy" id="2826405"/>
    <lineage>
        <taxon>Viruses</taxon>
        <taxon>Duplodnaviria</taxon>
        <taxon>Heunggongvirae</taxon>
        <taxon>Uroviricota</taxon>
        <taxon>Caudoviricetes</taxon>
    </lineage>
</organism>
<sequence>MSQDTKIERLENKVTELQRAVTSQNNQLTQIAGVVDSLRAEVVQLKRQVAEQGK</sequence>
<reference evidence="1" key="1">
    <citation type="journal article" date="2021" name="Proc. Natl. Acad. Sci. U.S.A.">
        <title>A Catalog of Tens of Thousands of Viruses from Human Metagenomes Reveals Hidden Associations with Chronic Diseases.</title>
        <authorList>
            <person name="Tisza M.J."/>
            <person name="Buck C.B."/>
        </authorList>
    </citation>
    <scope>NUCLEOTIDE SEQUENCE</scope>
    <source>
        <strain evidence="1">CteRK31</strain>
    </source>
</reference>
<accession>A0A8S5MKQ9</accession>
<evidence type="ECO:0000313" key="1">
    <source>
        <dbReference type="EMBL" id="DAD82806.1"/>
    </source>
</evidence>
<dbReference type="GO" id="GO:0003677">
    <property type="term" value="F:DNA binding"/>
    <property type="evidence" value="ECO:0007669"/>
    <property type="project" value="UniProtKB-KW"/>
</dbReference>
<dbReference type="EMBL" id="BK014924">
    <property type="protein sequence ID" value="DAD82806.1"/>
    <property type="molecule type" value="Genomic_DNA"/>
</dbReference>
<keyword evidence="1" id="KW-0238">DNA-binding</keyword>
<name>A0A8S5MKQ9_9CAUD</name>
<proteinExistence type="predicted"/>